<dbReference type="RefSeq" id="XP_012333395.1">
    <property type="nucleotide sequence ID" value="XM_012477972.1"/>
</dbReference>
<organism evidence="1 2">
    <name type="scientific">Plasmodium fragile</name>
    <dbReference type="NCBI Taxonomy" id="5857"/>
    <lineage>
        <taxon>Eukaryota</taxon>
        <taxon>Sar</taxon>
        <taxon>Alveolata</taxon>
        <taxon>Apicomplexa</taxon>
        <taxon>Aconoidasida</taxon>
        <taxon>Haemosporida</taxon>
        <taxon>Plasmodiidae</taxon>
        <taxon>Plasmodium</taxon>
        <taxon>Plasmodium (Plasmodium)</taxon>
    </lineage>
</organism>
<dbReference type="Proteomes" id="UP000054561">
    <property type="component" value="Unassembled WGS sequence"/>
</dbReference>
<reference evidence="1 2" key="1">
    <citation type="submission" date="2014-03" db="EMBL/GenBank/DDBJ databases">
        <title>The Genome Sequence of Plasmodium fragile nilgiri.</title>
        <authorList>
            <consortium name="The Broad Institute Genomics Platform"/>
            <consortium name="The Broad Institute Genome Sequencing Center for Infectious Disease"/>
            <person name="Neafsey D."/>
            <person name="Duraisingh M."/>
            <person name="Young S.K."/>
            <person name="Zeng Q."/>
            <person name="Gargeya S."/>
            <person name="Abouelleil A."/>
            <person name="Alvarado L."/>
            <person name="Chapman S.B."/>
            <person name="Gainer-Dewar J."/>
            <person name="Goldberg J."/>
            <person name="Griggs A."/>
            <person name="Gujja S."/>
            <person name="Hansen M."/>
            <person name="Howarth C."/>
            <person name="Imamovic A."/>
            <person name="Larimer J."/>
            <person name="Pearson M."/>
            <person name="Poon T.W."/>
            <person name="Priest M."/>
            <person name="Roberts A."/>
            <person name="Saif S."/>
            <person name="Shea T."/>
            <person name="Sykes S."/>
            <person name="Wortman J."/>
            <person name="Nusbaum C."/>
            <person name="Birren B."/>
        </authorList>
    </citation>
    <scope>NUCLEOTIDE SEQUENCE [LARGE SCALE GENOMIC DNA]</scope>
    <source>
        <strain evidence="2">nilgiri</strain>
    </source>
</reference>
<proteinExistence type="predicted"/>
<protein>
    <submittedName>
        <fullName evidence="1">Uncharacterized protein</fullName>
    </submittedName>
</protein>
<gene>
    <name evidence="1" type="ORF">AK88_00321</name>
</gene>
<evidence type="ECO:0000313" key="1">
    <source>
        <dbReference type="EMBL" id="KJP90152.1"/>
    </source>
</evidence>
<keyword evidence="2" id="KW-1185">Reference proteome</keyword>
<dbReference type="EMBL" id="KQ001646">
    <property type="protein sequence ID" value="KJP90152.1"/>
    <property type="molecule type" value="Genomic_DNA"/>
</dbReference>
<dbReference type="GeneID" id="24265635"/>
<evidence type="ECO:0000313" key="2">
    <source>
        <dbReference type="Proteomes" id="UP000054561"/>
    </source>
</evidence>
<dbReference type="VEuPathDB" id="PlasmoDB:AK88_00321"/>
<dbReference type="AlphaFoldDB" id="A0A0D9QTH9"/>
<sequence length="187" mass="22426">MLGKRIHQCCNCNMLCDICAAIIFCYFAKVCLSVDYSCDQLGPRFSYHAHTQICQHKKMNAQLLIYQHFYLINCWRKHDIRPNRKEGHIVILINPRVCLHKIEMYLKYSLIFQHVCNIFITHNHSYNYKKHIIMIYNRCSVIVGNLLFLNLQYHECSIHSVKILYNVSRRTIKMFICEKLQKFITYL</sequence>
<name>A0A0D9QTH9_PLAFR</name>
<accession>A0A0D9QTH9</accession>